<dbReference type="Pfam" id="PF00873">
    <property type="entry name" value="ACR_tran"/>
    <property type="match status" value="2"/>
</dbReference>
<feature type="transmembrane region" description="Helical" evidence="2">
    <location>
        <begin position="1158"/>
        <end position="1183"/>
    </location>
</feature>
<name>A0A6L5YR25_9FIRM</name>
<evidence type="ECO:0000256" key="1">
    <source>
        <dbReference type="SAM" id="Coils"/>
    </source>
</evidence>
<dbReference type="GO" id="GO:0005886">
    <property type="term" value="C:plasma membrane"/>
    <property type="evidence" value="ECO:0007669"/>
    <property type="project" value="TreeGrafter"/>
</dbReference>
<feature type="transmembrane region" description="Helical" evidence="2">
    <location>
        <begin position="610"/>
        <end position="630"/>
    </location>
</feature>
<feature type="transmembrane region" description="Helical" evidence="2">
    <location>
        <begin position="1204"/>
        <end position="1225"/>
    </location>
</feature>
<comment type="caution">
    <text evidence="3">The sequence shown here is derived from an EMBL/GenBank/DDBJ whole genome shotgun (WGS) entry which is preliminary data.</text>
</comment>
<feature type="transmembrane region" description="Helical" evidence="2">
    <location>
        <begin position="678"/>
        <end position="701"/>
    </location>
</feature>
<feature type="transmembrane region" description="Helical" evidence="2">
    <location>
        <begin position="1237"/>
        <end position="1258"/>
    </location>
</feature>
<feature type="coiled-coil region" evidence="1">
    <location>
        <begin position="246"/>
        <end position="273"/>
    </location>
</feature>
<feature type="transmembrane region" description="Helical" evidence="2">
    <location>
        <begin position="584"/>
        <end position="603"/>
    </location>
</feature>
<organism evidence="3 4">
    <name type="scientific">Roseburia porci</name>
    <dbReference type="NCBI Taxonomy" id="2605790"/>
    <lineage>
        <taxon>Bacteria</taxon>
        <taxon>Bacillati</taxon>
        <taxon>Bacillota</taxon>
        <taxon>Clostridia</taxon>
        <taxon>Lachnospirales</taxon>
        <taxon>Lachnospiraceae</taxon>
        <taxon>Roseburia</taxon>
    </lineage>
</organism>
<dbReference type="Proteomes" id="UP000474024">
    <property type="component" value="Unassembled WGS sequence"/>
</dbReference>
<dbReference type="Gene3D" id="1.20.1640.10">
    <property type="entry name" value="Multidrug efflux transporter AcrB transmembrane domain"/>
    <property type="match status" value="3"/>
</dbReference>
<dbReference type="SUPFAM" id="SSF82866">
    <property type="entry name" value="Multidrug efflux transporter AcrB transmembrane domain"/>
    <property type="match status" value="2"/>
</dbReference>
<dbReference type="SUPFAM" id="SSF82714">
    <property type="entry name" value="Multidrug efflux transporter AcrB TolC docking domain, DN and DC subdomains"/>
    <property type="match status" value="2"/>
</dbReference>
<dbReference type="PANTHER" id="PTHR32063">
    <property type="match status" value="1"/>
</dbReference>
<sequence length="1272" mass="137390">MISKYSVKKPYTVLVGVILVIVLGIVSLSKMTTDLLPNMSFPYALIITTDVGASPEKVESEVTAPIESSMATTSNIKNITSTSYNSYSIVVLEYEQNANMDSIMIEIQQTIDQLKGNWSDSIGTPMIMQIDPDMMPVLTAAVDVDGMSASEISDYVANELSPQLESIEGVASVSTTGAIEENIKVTLNQEKIDALNQKIQDAINAQFTEAQAQIDDGKAQIESGKAAIQSGADQITDAAGQITDQKNTLYQTKSDLTSKLEELNSQKDMLEQVYDGINEFTQSDSYTQLAVMDQGIQTIEKSLAEAAQLQNTELMQQLQTQIDSYKEQLNAANTEIAKQFSGLQAMGITVNNYTDLNAAKGQVANMLTQMKTGIATLQAALDQVESGQVALEDAMDTLNYNAVLGALQSSSASADLATAAASLDDAQKTLDSNKDSALDAADLNSVLTVDTLSGILTAQNFDMPAGYAQDGDTSYLVRVGEAVTSVDDLENLVLMDMHMDGIDPIHLSDVADVEIADNSDESYAVINGNPGIMLSMEKQTGYSTGDVTDRILDKFDSLESSNTDLHFSVLMNQGIYIDMIVKNVMENMIFGALLAVVVLLLFLKDIKPTLVIACSIPLSVIFAVVLMYFTGITLNIISMSGLALGIGMLVDNSIVVIENIYRLRGEGMSIRQAAVQGAGQVTGAIIASTLTTVSVYAPIVFTEGITRQLFVDIALTILFTLTASLIVALTFVPAMGSVLLKKTKEIKHPLFDRIRDGYGRFLALCLRFKPVVFIVAIGLLAVSAAASVSKGFTFMDMNMDSDQMSVTIKAKDDEKLTFDELTKASDDVISRISDIDGIETIGAMAGGNSTMSMMGGNTDSVTMYIILDEDSDVTGEEVAQEITDRTSDMDVDVDAEASAMDMSSYFASGLSVQIKGDDIDKLQELATQVADVVKNTEGTTDVDDGLDDVTPQFTITVDKEKAAEYGYTVAQVYQLVYGEMADSKSATTISTDLKDYEVYVQTEDQADTTLDDIKNLSFTYTDQQGNDTEVALSDICSFEDNTTLSTITRDAQTRYITVSAGVDDDHNVTLVSNAIKDGLKSIDVPDGYSIEMTGEDETIHDAMSQLILMLVLAVIFIYLIMVAQFQSFTSPFIIMFTIPLAFTGGFFALFFTGHEIGVVSMLGFIMLAGLIVNNGIVLIDYINQARREGVSKKEAIVDAGKTRLRPILMTAMTTIISMMTMAMGIGSGSEMMQPMAITMIGGMVYGTLLTLVVVPCIYDAFHKEKSMVEEEL</sequence>
<dbReference type="SUPFAM" id="SSF82693">
    <property type="entry name" value="Multidrug efflux transporter AcrB pore domain, PN1, PN2, PC1 and PC2 subdomains"/>
    <property type="match status" value="2"/>
</dbReference>
<feature type="transmembrane region" description="Helical" evidence="2">
    <location>
        <begin position="713"/>
        <end position="740"/>
    </location>
</feature>
<feature type="transmembrane region" description="Helical" evidence="2">
    <location>
        <begin position="1132"/>
        <end position="1152"/>
    </location>
</feature>
<proteinExistence type="predicted"/>
<evidence type="ECO:0000313" key="3">
    <source>
        <dbReference type="EMBL" id="MST74346.1"/>
    </source>
</evidence>
<protein>
    <submittedName>
        <fullName evidence="3">MMPL family transporter</fullName>
    </submittedName>
</protein>
<feature type="transmembrane region" description="Helical" evidence="2">
    <location>
        <begin position="12"/>
        <end position="29"/>
    </location>
</feature>
<evidence type="ECO:0000313" key="4">
    <source>
        <dbReference type="Proteomes" id="UP000474024"/>
    </source>
</evidence>
<dbReference type="AlphaFoldDB" id="A0A6L5YR25"/>
<dbReference type="PANTHER" id="PTHR32063:SF0">
    <property type="entry name" value="SWARMING MOTILITY PROTEIN SWRC"/>
    <property type="match status" value="1"/>
</dbReference>
<dbReference type="InterPro" id="IPR027463">
    <property type="entry name" value="AcrB_DN_DC_subdom"/>
</dbReference>
<evidence type="ECO:0000256" key="2">
    <source>
        <dbReference type="SAM" id="Phobius"/>
    </source>
</evidence>
<keyword evidence="4" id="KW-1185">Reference proteome</keyword>
<dbReference type="InterPro" id="IPR001036">
    <property type="entry name" value="Acrflvin-R"/>
</dbReference>
<feature type="transmembrane region" description="Helical" evidence="2">
    <location>
        <begin position="636"/>
        <end position="657"/>
    </location>
</feature>
<feature type="transmembrane region" description="Helical" evidence="2">
    <location>
        <begin position="761"/>
        <end position="786"/>
    </location>
</feature>
<dbReference type="GO" id="GO:0042910">
    <property type="term" value="F:xenobiotic transmembrane transporter activity"/>
    <property type="evidence" value="ECO:0007669"/>
    <property type="project" value="TreeGrafter"/>
</dbReference>
<dbReference type="Gene3D" id="3.30.70.1440">
    <property type="entry name" value="Multidrug efflux transporter AcrB pore domain"/>
    <property type="match status" value="1"/>
</dbReference>
<dbReference type="RefSeq" id="WP_154429311.1">
    <property type="nucleotide sequence ID" value="NZ_VUNI01000005.1"/>
</dbReference>
<feature type="transmembrane region" description="Helical" evidence="2">
    <location>
        <begin position="1102"/>
        <end position="1120"/>
    </location>
</feature>
<gene>
    <name evidence="3" type="ORF">FYJ75_04755</name>
</gene>
<keyword evidence="1" id="KW-0175">Coiled coil</keyword>
<dbReference type="EMBL" id="VUNI01000005">
    <property type="protein sequence ID" value="MST74346.1"/>
    <property type="molecule type" value="Genomic_DNA"/>
</dbReference>
<dbReference type="Gene3D" id="3.30.2090.10">
    <property type="entry name" value="Multidrug efflux transporter AcrB TolC docking domain, DN and DC subdomains"/>
    <property type="match status" value="3"/>
</dbReference>
<dbReference type="Gene3D" id="3.30.70.1430">
    <property type="entry name" value="Multidrug efflux transporter AcrB pore domain"/>
    <property type="match status" value="2"/>
</dbReference>
<dbReference type="Gene3D" id="3.30.70.1320">
    <property type="entry name" value="Multidrug efflux transporter AcrB pore domain like"/>
    <property type="match status" value="2"/>
</dbReference>
<keyword evidence="2" id="KW-0812">Transmembrane</keyword>
<keyword evidence="2" id="KW-1133">Transmembrane helix</keyword>
<accession>A0A6L5YR25</accession>
<reference evidence="3 4" key="1">
    <citation type="submission" date="2019-08" db="EMBL/GenBank/DDBJ databases">
        <title>In-depth cultivation of the pig gut microbiome towards novel bacterial diversity and tailored functional studies.</title>
        <authorList>
            <person name="Wylensek D."/>
            <person name="Hitch T.C.A."/>
            <person name="Clavel T."/>
        </authorList>
    </citation>
    <scope>NUCLEOTIDE SEQUENCE [LARGE SCALE GENOMIC DNA]</scope>
    <source>
        <strain evidence="3 4">MUC/MUC-530-WT-4D</strain>
    </source>
</reference>
<keyword evidence="2" id="KW-0472">Membrane</keyword>